<dbReference type="InterPro" id="IPR011889">
    <property type="entry name" value="Liste_lipo_26"/>
</dbReference>
<dbReference type="InterPro" id="IPR005046">
    <property type="entry name" value="DUF285"/>
</dbReference>
<evidence type="ECO:0000256" key="1">
    <source>
        <dbReference type="ARBA" id="ARBA00022729"/>
    </source>
</evidence>
<evidence type="ECO:0000256" key="2">
    <source>
        <dbReference type="SAM" id="SignalP"/>
    </source>
</evidence>
<proteinExistence type="predicted"/>
<evidence type="ECO:0000313" key="5">
    <source>
        <dbReference type="Proteomes" id="UP000552615"/>
    </source>
</evidence>
<feature type="chain" id="PRO_5031112848" evidence="2">
    <location>
        <begin position="20"/>
        <end position="459"/>
    </location>
</feature>
<dbReference type="EMBL" id="JABBGF010000004">
    <property type="protein sequence ID" value="NML59373.1"/>
    <property type="molecule type" value="Genomic_DNA"/>
</dbReference>
<keyword evidence="1 2" id="KW-0732">Signal</keyword>
<feature type="signal peptide" evidence="2">
    <location>
        <begin position="1"/>
        <end position="19"/>
    </location>
</feature>
<gene>
    <name evidence="4" type="ORF">HHL20_18790</name>
</gene>
<dbReference type="Pfam" id="PF18962">
    <property type="entry name" value="Por_Secre_tail"/>
    <property type="match status" value="1"/>
</dbReference>
<protein>
    <submittedName>
        <fullName evidence="4">BspA family leucine-rich repeat surface protein</fullName>
    </submittedName>
</protein>
<evidence type="ECO:0000313" key="4">
    <source>
        <dbReference type="EMBL" id="NML59373.1"/>
    </source>
</evidence>
<accession>A0A7Y0A9V8</accession>
<reference evidence="4 5" key="1">
    <citation type="submission" date="2020-04" db="EMBL/GenBank/DDBJ databases">
        <title>Chryseobacterium sp. RJ-7-14 sp. nov., isolated from Jeju soil.</title>
        <authorList>
            <person name="Dahal R.H."/>
            <person name="Chaudhary D.K."/>
        </authorList>
    </citation>
    <scope>NUCLEOTIDE SEQUENCE [LARGE SCALE GENOMIC DNA]</scope>
    <source>
        <strain evidence="4 5">RJ-7-14</strain>
    </source>
</reference>
<name>A0A7Y0A9V8_9FLAO</name>
<dbReference type="NCBIfam" id="TIGR04183">
    <property type="entry name" value="Por_Secre_tail"/>
    <property type="match status" value="1"/>
</dbReference>
<sequence>MLRYIFTFLCLIFCQILAAQNEFITIWKPSNPSTTIFSAPSSTVNQIWFPGSGDNFNVSWEEIGFPAHNDSFTITSADHFLIDFGAPFNSNPGNATYKVKISNGNGNFHNVKFPNEAFISPSLRIPTIVSYNGDAKKILEVSQWGNIHWTNMEWGFSDCINLDITATDIPDFSSVTSMLAMFYNCTSLIGNPTFNLWNTASVNNMSHLFASAGNFNQPVGNWNVSNVINMDWMFHYLPKFNQPIGNWDTSKVTSMTHMLHICSEFNQDITDWDTSKVTDMRCILEDATAFNYSLGKWNLSLLSMAARMITGSGIDCSNYGNTLEGWANNPATPSGINLYSVAPLVYSSSSSLVARNYLLNNKGWLMSGDNYIMECEQLLSTSEGSVKNPIGIYPNPATDIIYLKNMKGTDYIIFDSAGRIILQHTLNENKIDVSSLIKGNYMLQIITENKRQNFKFIKQ</sequence>
<keyword evidence="5" id="KW-1185">Reference proteome</keyword>
<dbReference type="InterPro" id="IPR026444">
    <property type="entry name" value="Secre_tail"/>
</dbReference>
<evidence type="ECO:0000259" key="3">
    <source>
        <dbReference type="Pfam" id="PF18962"/>
    </source>
</evidence>
<dbReference type="AlphaFoldDB" id="A0A7Y0A9V8"/>
<dbReference type="Pfam" id="PF03382">
    <property type="entry name" value="DUF285"/>
    <property type="match status" value="1"/>
</dbReference>
<feature type="domain" description="Secretion system C-terminal sorting" evidence="3">
    <location>
        <begin position="392"/>
        <end position="456"/>
    </location>
</feature>
<dbReference type="Proteomes" id="UP000552615">
    <property type="component" value="Unassembled WGS sequence"/>
</dbReference>
<dbReference type="NCBIfam" id="TIGR02167">
    <property type="entry name" value="Liste_lipo_26"/>
    <property type="match status" value="3"/>
</dbReference>
<comment type="caution">
    <text evidence="4">The sequence shown here is derived from an EMBL/GenBank/DDBJ whole genome shotgun (WGS) entry which is preliminary data.</text>
</comment>
<organism evidence="4 5">
    <name type="scientific">Chryseobacterium cheonjiense</name>
    <dbReference type="NCBI Taxonomy" id="2728845"/>
    <lineage>
        <taxon>Bacteria</taxon>
        <taxon>Pseudomonadati</taxon>
        <taxon>Bacteroidota</taxon>
        <taxon>Flavobacteriia</taxon>
        <taxon>Flavobacteriales</taxon>
        <taxon>Weeksellaceae</taxon>
        <taxon>Chryseobacterium group</taxon>
        <taxon>Chryseobacterium</taxon>
    </lineage>
</organism>
<dbReference type="RefSeq" id="WP_169232680.1">
    <property type="nucleotide sequence ID" value="NZ_JABBGF010000004.1"/>
</dbReference>